<comment type="caution">
    <text evidence="3">The sequence shown here is derived from an EMBL/GenBank/DDBJ whole genome shotgun (WGS) entry which is preliminary data.</text>
</comment>
<feature type="region of interest" description="Disordered" evidence="2">
    <location>
        <begin position="1175"/>
        <end position="1201"/>
    </location>
</feature>
<accession>A0AAE0XNG0</accession>
<feature type="coiled-coil region" evidence="1">
    <location>
        <begin position="938"/>
        <end position="965"/>
    </location>
</feature>
<evidence type="ECO:0000313" key="3">
    <source>
        <dbReference type="EMBL" id="KAK3699076.1"/>
    </source>
</evidence>
<protein>
    <submittedName>
        <fullName evidence="3">Uncharacterized protein</fullName>
    </submittedName>
</protein>
<feature type="region of interest" description="Disordered" evidence="2">
    <location>
        <begin position="815"/>
        <end position="846"/>
    </location>
</feature>
<name>A0AAE0XNG0_9GAST</name>
<sequence length="1201" mass="134897">MYDDLRRAKQNIKKVLAASFCRHGTNYRCKRQNSHCAWRRLQREVDLTIDLDLSIGLDSQRLINKEGNSCVDLYSVPDKESTAARLTNLRLIKHLVALLKSKIAARLQQGTKITEDSISHKTDQLLVDTKSGSSNVNFFTRGVVPFLPKKSFLAGPTDLSSIVEDVNTLESFLKIITPIFMNSILPQKQIKERECHKGVDSQQTGESYDHIEQETSKDRSVDNVVNFYERSSENSQLQNEELGSAVSEELETSNDFNLQPKNSVADKDFRTKETLLLNEDQQQKILFYKCNESIDPKDAVLEPKIKKSLFSPLQDSNYTPPNSELCCNLDLFCHNEISLQTHIQSYPSFEQQFGDDSVVLEECSQGSPLHPQNTAYFKNVSFADMNLRTAQHMGECSKSFDTRREPQTDGSMKLQKCIENSYGSLARDEPQKTLFYSYDKFFGAPSTARLKARSNERSPCYLSPCISSLPGFNHGAPHSIMPLDFNLNALHMKPTFTEEHDARVSTTNAESYGSQETSGIYHGPDLTLKGLSYTMADHSGHQNQEHKLTRPRIIERDDLLEEIDKIRQKGDKQINGDVSALDHGDLRQRKDPSINKNLLCSIVVGLGATFSLWWMSATFWEMWFPMTILGVCLALTMFDNCLISRLRECWISLQRDSNSQPPLSLGLKTSECWAGSGDKSIQWTQKHANRTSMSWEGPDSYKISSKVSKSASIETVVRNNTGLFASMQHDVSLKNSRWSVSERSEGPNITGKKASDTSCIALGGRVAWDAPSNQPQKAGAVSSLSTVCSRACTGSASTMTEQVFNWMPDLGHLHEPDTSMTGTMTESPTMTSAAAQTDGSTGLLTEDSEGEASDQIQVLELPGLFPPPATATVGVQADMGARRLSQKTEKVRKDHQSSLKRLRRKFLSIRRKCQMEALSLKQCDQKKKDFLCQLQLSLPSLQQEKRSLLAQRATIERQFEDEKRKNRELVGRLTRLSHQFSKLGQAQQQLLLPSSQSWRQQQSQQTQSVYNSSSLDNSSNIATSNNINSSTSNHMSQEDNASLHHRYPQQQQQPQHGNPTSSCRGGSASGHCLSVFPQNKVGKLLAAAGGGTMSALQQQQIKVVQQQSTLLQTGQVRPNNAAPTTSSAHTTSYQDRKIQQARQQQQHQILLKQQQILQQQQRLPIFQLFNRPANQMMQESSTMHQHQQQQHTQQQQQQQQQ</sequence>
<dbReference type="EMBL" id="JAWDGP010007955">
    <property type="protein sequence ID" value="KAK3699076.1"/>
    <property type="molecule type" value="Genomic_DNA"/>
</dbReference>
<keyword evidence="4" id="KW-1185">Reference proteome</keyword>
<feature type="region of interest" description="Disordered" evidence="2">
    <location>
        <begin position="198"/>
        <end position="217"/>
    </location>
</feature>
<gene>
    <name evidence="3" type="ORF">RRG08_041638</name>
</gene>
<feature type="compositionally biased region" description="Low complexity" evidence="2">
    <location>
        <begin position="994"/>
        <end position="1033"/>
    </location>
</feature>
<evidence type="ECO:0000256" key="2">
    <source>
        <dbReference type="SAM" id="MobiDB-lite"/>
    </source>
</evidence>
<feature type="compositionally biased region" description="Polar residues" evidence="2">
    <location>
        <begin position="818"/>
        <end position="843"/>
    </location>
</feature>
<reference evidence="3" key="1">
    <citation type="journal article" date="2023" name="G3 (Bethesda)">
        <title>A reference genome for the long-term kleptoplast-retaining sea slug Elysia crispata morphotype clarki.</title>
        <authorList>
            <person name="Eastman K.E."/>
            <person name="Pendleton A.L."/>
            <person name="Shaikh M.A."/>
            <person name="Suttiyut T."/>
            <person name="Ogas R."/>
            <person name="Tomko P."/>
            <person name="Gavelis G."/>
            <person name="Widhalm J.R."/>
            <person name="Wisecaver J.H."/>
        </authorList>
    </citation>
    <scope>NUCLEOTIDE SEQUENCE</scope>
    <source>
        <strain evidence="3">ECLA1</strain>
    </source>
</reference>
<evidence type="ECO:0000313" key="4">
    <source>
        <dbReference type="Proteomes" id="UP001283361"/>
    </source>
</evidence>
<feature type="region of interest" description="Disordered" evidence="2">
    <location>
        <begin position="994"/>
        <end position="1068"/>
    </location>
</feature>
<evidence type="ECO:0000256" key="1">
    <source>
        <dbReference type="SAM" id="Coils"/>
    </source>
</evidence>
<keyword evidence="1" id="KW-0175">Coiled coil</keyword>
<dbReference type="Proteomes" id="UP001283361">
    <property type="component" value="Unassembled WGS sequence"/>
</dbReference>
<dbReference type="AlphaFoldDB" id="A0AAE0XNG0"/>
<feature type="compositionally biased region" description="Basic and acidic residues" evidence="2">
    <location>
        <begin position="207"/>
        <end position="217"/>
    </location>
</feature>
<organism evidence="3 4">
    <name type="scientific">Elysia crispata</name>
    <name type="common">lettuce slug</name>
    <dbReference type="NCBI Taxonomy" id="231223"/>
    <lineage>
        <taxon>Eukaryota</taxon>
        <taxon>Metazoa</taxon>
        <taxon>Spiralia</taxon>
        <taxon>Lophotrochozoa</taxon>
        <taxon>Mollusca</taxon>
        <taxon>Gastropoda</taxon>
        <taxon>Heterobranchia</taxon>
        <taxon>Euthyneura</taxon>
        <taxon>Panpulmonata</taxon>
        <taxon>Sacoglossa</taxon>
        <taxon>Placobranchoidea</taxon>
        <taxon>Plakobranchidae</taxon>
        <taxon>Elysia</taxon>
    </lineage>
</organism>
<proteinExistence type="predicted"/>